<keyword evidence="1" id="KW-0812">Transmembrane</keyword>
<feature type="transmembrane region" description="Helical" evidence="1">
    <location>
        <begin position="36"/>
        <end position="56"/>
    </location>
</feature>
<sequence length="59" mass="6367">MGIFLLLVSLLCIAAGTWQLIGLIKADETPPPGSKPLWIIITGIGVVLFFLLKIFADPM</sequence>
<dbReference type="AlphaFoldDB" id="A0A3M8DWB1"/>
<evidence type="ECO:0000313" key="2">
    <source>
        <dbReference type="EMBL" id="RNB92382.1"/>
    </source>
</evidence>
<organism evidence="2 3">
    <name type="scientific">Brevibacillus fluminis</name>
    <dbReference type="NCBI Taxonomy" id="511487"/>
    <lineage>
        <taxon>Bacteria</taxon>
        <taxon>Bacillati</taxon>
        <taxon>Bacillota</taxon>
        <taxon>Bacilli</taxon>
        <taxon>Bacillales</taxon>
        <taxon>Paenibacillaceae</taxon>
        <taxon>Brevibacillus</taxon>
    </lineage>
</organism>
<dbReference type="RefSeq" id="WP_122916088.1">
    <property type="nucleotide sequence ID" value="NZ_RHHQ01000003.1"/>
</dbReference>
<dbReference type="EMBL" id="RHHQ01000003">
    <property type="protein sequence ID" value="RNB92382.1"/>
    <property type="molecule type" value="Genomic_DNA"/>
</dbReference>
<dbReference type="OrthoDB" id="9898026at2"/>
<keyword evidence="1" id="KW-1133">Transmembrane helix</keyword>
<name>A0A3M8DWB1_9BACL</name>
<keyword evidence="3" id="KW-1185">Reference proteome</keyword>
<reference evidence="2 3" key="1">
    <citation type="submission" date="2018-10" db="EMBL/GenBank/DDBJ databases">
        <title>Phylogenomics of Brevibacillus.</title>
        <authorList>
            <person name="Dunlap C."/>
        </authorList>
    </citation>
    <scope>NUCLEOTIDE SEQUENCE [LARGE SCALE GENOMIC DNA]</scope>
    <source>
        <strain evidence="2 3">JCM 15716</strain>
    </source>
</reference>
<proteinExistence type="predicted"/>
<accession>A0A3M8DWB1</accession>
<gene>
    <name evidence="2" type="ORF">EDM56_01400</name>
</gene>
<evidence type="ECO:0000313" key="3">
    <source>
        <dbReference type="Proteomes" id="UP000271031"/>
    </source>
</evidence>
<evidence type="ECO:0000256" key="1">
    <source>
        <dbReference type="SAM" id="Phobius"/>
    </source>
</evidence>
<protein>
    <submittedName>
        <fullName evidence="2">Uncharacterized protein</fullName>
    </submittedName>
</protein>
<comment type="caution">
    <text evidence="2">The sequence shown here is derived from an EMBL/GenBank/DDBJ whole genome shotgun (WGS) entry which is preliminary data.</text>
</comment>
<keyword evidence="1" id="KW-0472">Membrane</keyword>
<dbReference type="Proteomes" id="UP000271031">
    <property type="component" value="Unassembled WGS sequence"/>
</dbReference>